<proteinExistence type="predicted"/>
<evidence type="ECO:0000313" key="2">
    <source>
        <dbReference type="Ensembl" id="ENSMPUP00000013813.1"/>
    </source>
</evidence>
<feature type="compositionally biased region" description="Polar residues" evidence="1">
    <location>
        <begin position="1"/>
        <end position="11"/>
    </location>
</feature>
<sequence length="146" mass="15007">PKVFKTLSSLSPHRGPQQLPASGPSGHWKDGILGPQGAPRAEGRSSQSASGFRAGRLTSENCACALSAPPGSRDALGAERKALGLPGPRGLRGGLTCTLLPPLRAPLFGAGLATISGPSPGVKQQGKEVFSRNLPGRCTLLCHWPE</sequence>
<dbReference type="EMBL" id="AEYP01030554">
    <property type="status" value="NOT_ANNOTATED_CDS"/>
    <property type="molecule type" value="Genomic_DNA"/>
</dbReference>
<accession>M3YR54</accession>
<organism evidence="2">
    <name type="scientific">Mustela putorius furo</name>
    <name type="common">European domestic ferret</name>
    <name type="synonym">Mustela furo</name>
    <dbReference type="NCBI Taxonomy" id="9669"/>
    <lineage>
        <taxon>Eukaryota</taxon>
        <taxon>Metazoa</taxon>
        <taxon>Chordata</taxon>
        <taxon>Craniata</taxon>
        <taxon>Vertebrata</taxon>
        <taxon>Euteleostomi</taxon>
        <taxon>Mammalia</taxon>
        <taxon>Eutheria</taxon>
        <taxon>Laurasiatheria</taxon>
        <taxon>Carnivora</taxon>
        <taxon>Caniformia</taxon>
        <taxon>Musteloidea</taxon>
        <taxon>Mustelidae</taxon>
        <taxon>Mustelinae</taxon>
        <taxon>Mustela</taxon>
    </lineage>
</organism>
<dbReference type="Ensembl" id="ENSMPUT00000014033.1">
    <property type="protein sequence ID" value="ENSMPUP00000013813.1"/>
    <property type="gene ID" value="ENSMPUG00000013918.1"/>
</dbReference>
<name>M3YR54_MUSPF</name>
<evidence type="ECO:0000256" key="1">
    <source>
        <dbReference type="SAM" id="MobiDB-lite"/>
    </source>
</evidence>
<protein>
    <submittedName>
        <fullName evidence="2">Uncharacterized protein</fullName>
    </submittedName>
</protein>
<dbReference type="HOGENOM" id="CLU_1781752_0_0_1"/>
<dbReference type="InParanoid" id="M3YR54"/>
<feature type="region of interest" description="Disordered" evidence="1">
    <location>
        <begin position="1"/>
        <end position="53"/>
    </location>
</feature>
<reference evidence="2" key="1">
    <citation type="submission" date="2024-06" db="UniProtKB">
        <authorList>
            <consortium name="Ensembl"/>
        </authorList>
    </citation>
    <scope>IDENTIFICATION</scope>
</reference>
<dbReference type="AlphaFoldDB" id="M3YR54"/>